<organism evidence="1 2">
    <name type="scientific">Caenorhabditis tropicalis</name>
    <dbReference type="NCBI Taxonomy" id="1561998"/>
    <lineage>
        <taxon>Eukaryota</taxon>
        <taxon>Metazoa</taxon>
        <taxon>Ecdysozoa</taxon>
        <taxon>Nematoda</taxon>
        <taxon>Chromadorea</taxon>
        <taxon>Rhabditida</taxon>
        <taxon>Rhabditina</taxon>
        <taxon>Rhabditomorpha</taxon>
        <taxon>Rhabditoidea</taxon>
        <taxon>Rhabditidae</taxon>
        <taxon>Peloderinae</taxon>
        <taxon>Caenorhabditis</taxon>
    </lineage>
</organism>
<keyword evidence="1" id="KW-1185">Reference proteome</keyword>
<name>A0A1I7U6X8_9PELO</name>
<dbReference type="AlphaFoldDB" id="A0A1I7U6X8"/>
<evidence type="ECO:0000313" key="2">
    <source>
        <dbReference type="WBParaSite" id="Csp11.Scaffold629.g15476.t1"/>
    </source>
</evidence>
<protein>
    <submittedName>
        <fullName evidence="2">CN hydrolase domain-containing protein</fullName>
    </submittedName>
</protein>
<dbReference type="WBParaSite" id="Csp11.Scaffold629.g15476.t1">
    <property type="protein sequence ID" value="Csp11.Scaffold629.g15476.t1"/>
    <property type="gene ID" value="Csp11.Scaffold629.g15476"/>
</dbReference>
<dbReference type="Proteomes" id="UP000095282">
    <property type="component" value="Unplaced"/>
</dbReference>
<proteinExistence type="predicted"/>
<sequence>MGRADSSQSNTTTTGSVIKSEPGEIDEYNHFSQLFPPMLFDDAAGLNARRTPEYLKLCMEYGVEVAAIFTDAIRGCCWAERQEVWDKEFILQEEKEDLVGRSFRTPEFRKKFESTGCLYFFGGPPSAHQKTPVISCIISIPCIAS</sequence>
<evidence type="ECO:0000313" key="1">
    <source>
        <dbReference type="Proteomes" id="UP000095282"/>
    </source>
</evidence>
<accession>A0A1I7U6X8</accession>
<reference evidence="2" key="1">
    <citation type="submission" date="2016-11" db="UniProtKB">
        <authorList>
            <consortium name="WormBaseParasite"/>
        </authorList>
    </citation>
    <scope>IDENTIFICATION</scope>
</reference>